<keyword evidence="2 5" id="KW-0575">Peroxidase</keyword>
<feature type="active site" evidence="4">
    <location>
        <position position="37"/>
    </location>
</feature>
<evidence type="ECO:0000313" key="6">
    <source>
        <dbReference type="EMBL" id="SEA24041.1"/>
    </source>
</evidence>
<evidence type="ECO:0000313" key="7">
    <source>
        <dbReference type="Proteomes" id="UP000199656"/>
    </source>
</evidence>
<dbReference type="EMBL" id="FNRL01000004">
    <property type="protein sequence ID" value="SEA24041.1"/>
    <property type="molecule type" value="Genomic_DNA"/>
</dbReference>
<dbReference type="OrthoDB" id="9789406at2"/>
<sequence>MSTSFFDLKPKAINGSTVDLSAYKGKKIVVLNTASECGYTPQYADWQEFYEANKDKVVVLGFPANDFGAQEPGSNEAIAQFCQVNFGVTFPMMEKISVLGEEQHPVYQWLTKKELNGWNSQQPTWNFCKYIVDEQGRLTHFFQSSVTPDNSAFKAALGIK</sequence>
<dbReference type="STRING" id="408074.SAMN05660909_01263"/>
<dbReference type="GO" id="GO:0006979">
    <property type="term" value="P:response to oxidative stress"/>
    <property type="evidence" value="ECO:0007669"/>
    <property type="project" value="InterPro"/>
</dbReference>
<evidence type="ECO:0000256" key="3">
    <source>
        <dbReference type="ARBA" id="ARBA00023002"/>
    </source>
</evidence>
<evidence type="ECO:0000256" key="4">
    <source>
        <dbReference type="PIRSR" id="PIRSR000303-1"/>
    </source>
</evidence>
<evidence type="ECO:0000256" key="2">
    <source>
        <dbReference type="ARBA" id="ARBA00022559"/>
    </source>
</evidence>
<dbReference type="InterPro" id="IPR000889">
    <property type="entry name" value="Glutathione_peroxidase"/>
</dbReference>
<dbReference type="Proteomes" id="UP000199656">
    <property type="component" value="Unassembled WGS sequence"/>
</dbReference>
<reference evidence="7" key="1">
    <citation type="submission" date="2016-10" db="EMBL/GenBank/DDBJ databases">
        <authorList>
            <person name="Varghese N."/>
            <person name="Submissions S."/>
        </authorList>
    </citation>
    <scope>NUCLEOTIDE SEQUENCE [LARGE SCALE GENOMIC DNA]</scope>
    <source>
        <strain evidence="7">DSM 23920</strain>
    </source>
</reference>
<dbReference type="PROSITE" id="PS00460">
    <property type="entry name" value="GLUTATHIONE_PEROXID_1"/>
    <property type="match status" value="1"/>
</dbReference>
<accession>A0A1H3ZKT4</accession>
<dbReference type="InterPro" id="IPR036249">
    <property type="entry name" value="Thioredoxin-like_sf"/>
</dbReference>
<dbReference type="InterPro" id="IPR029759">
    <property type="entry name" value="GPX_AS"/>
</dbReference>
<evidence type="ECO:0000256" key="1">
    <source>
        <dbReference type="ARBA" id="ARBA00006926"/>
    </source>
</evidence>
<dbReference type="Gene3D" id="3.40.30.10">
    <property type="entry name" value="Glutaredoxin"/>
    <property type="match status" value="1"/>
</dbReference>
<keyword evidence="7" id="KW-1185">Reference proteome</keyword>
<gene>
    <name evidence="6" type="ORF">SAMN05660909_01263</name>
</gene>
<dbReference type="RefSeq" id="WP_089759900.1">
    <property type="nucleotide sequence ID" value="NZ_BKAT01000005.1"/>
</dbReference>
<organism evidence="6 7">
    <name type="scientific">Chitinophaga terrae</name>
    <name type="common">ex Kim and Jung 2007</name>
    <dbReference type="NCBI Taxonomy" id="408074"/>
    <lineage>
        <taxon>Bacteria</taxon>
        <taxon>Pseudomonadati</taxon>
        <taxon>Bacteroidota</taxon>
        <taxon>Chitinophagia</taxon>
        <taxon>Chitinophagales</taxon>
        <taxon>Chitinophagaceae</taxon>
        <taxon>Chitinophaga</taxon>
    </lineage>
</organism>
<evidence type="ECO:0000256" key="5">
    <source>
        <dbReference type="RuleBase" id="RU000499"/>
    </source>
</evidence>
<name>A0A1H3ZKT4_9BACT</name>
<dbReference type="AlphaFoldDB" id="A0A1H3ZKT4"/>
<proteinExistence type="inferred from homology"/>
<dbReference type="PANTHER" id="PTHR11592:SF134">
    <property type="entry name" value="PHOSPHOLIPID HYDROPEROXIDE GLUTATHIONE PEROXIDASE"/>
    <property type="match status" value="1"/>
</dbReference>
<protein>
    <recommendedName>
        <fullName evidence="5">Glutathione peroxidase</fullName>
    </recommendedName>
</protein>
<dbReference type="PANTHER" id="PTHR11592">
    <property type="entry name" value="GLUTATHIONE PEROXIDASE"/>
    <property type="match status" value="1"/>
</dbReference>
<dbReference type="SUPFAM" id="SSF52833">
    <property type="entry name" value="Thioredoxin-like"/>
    <property type="match status" value="1"/>
</dbReference>
<dbReference type="PRINTS" id="PR01011">
    <property type="entry name" value="GLUTPROXDASE"/>
</dbReference>
<keyword evidence="3 5" id="KW-0560">Oxidoreductase</keyword>
<dbReference type="Pfam" id="PF00255">
    <property type="entry name" value="GSHPx"/>
    <property type="match status" value="1"/>
</dbReference>
<dbReference type="CDD" id="cd00340">
    <property type="entry name" value="GSH_Peroxidase"/>
    <property type="match status" value="1"/>
</dbReference>
<dbReference type="PROSITE" id="PS51355">
    <property type="entry name" value="GLUTATHIONE_PEROXID_3"/>
    <property type="match status" value="1"/>
</dbReference>
<dbReference type="GO" id="GO:0004601">
    <property type="term" value="F:peroxidase activity"/>
    <property type="evidence" value="ECO:0007669"/>
    <property type="project" value="UniProtKB-KW"/>
</dbReference>
<dbReference type="PIRSF" id="PIRSF000303">
    <property type="entry name" value="Glutathion_perox"/>
    <property type="match status" value="1"/>
</dbReference>
<comment type="similarity">
    <text evidence="1 5">Belongs to the glutathione peroxidase family.</text>
</comment>